<gene>
    <name evidence="3" type="ORF">AQJ66_17455</name>
</gene>
<evidence type="ECO:0000256" key="1">
    <source>
        <dbReference type="SAM" id="MobiDB-lite"/>
    </source>
</evidence>
<dbReference type="PANTHER" id="PTHR45431">
    <property type="entry name" value="RHODANESE-LIKE DOMAIN-CONTAINING PROTEIN 15, CHLOROPLASTIC"/>
    <property type="match status" value="1"/>
</dbReference>
<dbReference type="GO" id="GO:0016740">
    <property type="term" value="F:transferase activity"/>
    <property type="evidence" value="ECO:0007669"/>
    <property type="project" value="UniProtKB-KW"/>
</dbReference>
<dbReference type="STRING" id="285568.AQJ66_17455"/>
<feature type="compositionally biased region" description="Low complexity" evidence="1">
    <location>
        <begin position="40"/>
        <end position="69"/>
    </location>
</feature>
<name>A0A101T1E1_9ACTN</name>
<dbReference type="InterPro" id="IPR001763">
    <property type="entry name" value="Rhodanese-like_dom"/>
</dbReference>
<dbReference type="Gene3D" id="3.40.250.10">
    <property type="entry name" value="Rhodanese-like domain"/>
    <property type="match status" value="1"/>
</dbReference>
<feature type="compositionally biased region" description="Basic and acidic residues" evidence="1">
    <location>
        <begin position="7"/>
        <end position="17"/>
    </location>
</feature>
<dbReference type="Pfam" id="PF00581">
    <property type="entry name" value="Rhodanese"/>
    <property type="match status" value="1"/>
</dbReference>
<dbReference type="PANTHER" id="PTHR45431:SF3">
    <property type="entry name" value="RHODANESE-LIKE DOMAIN-CONTAINING PROTEIN 15, CHLOROPLASTIC"/>
    <property type="match status" value="1"/>
</dbReference>
<evidence type="ECO:0000313" key="3">
    <source>
        <dbReference type="EMBL" id="KUN83945.1"/>
    </source>
</evidence>
<dbReference type="SUPFAM" id="SSF52821">
    <property type="entry name" value="Rhodanese/Cell cycle control phosphatase"/>
    <property type="match status" value="1"/>
</dbReference>
<dbReference type="EMBL" id="LMWX01000025">
    <property type="protein sequence ID" value="KUN83945.1"/>
    <property type="molecule type" value="Genomic_DNA"/>
</dbReference>
<feature type="domain" description="Rhodanese" evidence="2">
    <location>
        <begin position="23"/>
        <end position="112"/>
    </location>
</feature>
<dbReference type="AlphaFoldDB" id="A0A101T1E1"/>
<evidence type="ECO:0000313" key="4">
    <source>
        <dbReference type="Proteomes" id="UP000053024"/>
    </source>
</evidence>
<feature type="region of interest" description="Disordered" evidence="1">
    <location>
        <begin position="1"/>
        <end position="92"/>
    </location>
</feature>
<sequence length="121" mass="12419">MSLFRSGPDRAPVDEAHRHTRGAGAEAVLPDVREQPEWNAGHAHGAVHAPPSRPAAGEALPRPARARPPVVNCRSGRRSRQAAEPPLAGGADAVDVKGGVQAWAVAGHPVVGDRGSDGSIA</sequence>
<dbReference type="RefSeq" id="WP_061922372.1">
    <property type="nucleotide sequence ID" value="NZ_KQ948857.1"/>
</dbReference>
<keyword evidence="4" id="KW-1185">Reference proteome</keyword>
<proteinExistence type="predicted"/>
<dbReference type="CDD" id="cd00158">
    <property type="entry name" value="RHOD"/>
    <property type="match status" value="1"/>
</dbReference>
<dbReference type="PROSITE" id="PS50206">
    <property type="entry name" value="RHODANESE_3"/>
    <property type="match status" value="1"/>
</dbReference>
<reference evidence="3 4" key="1">
    <citation type="submission" date="2015-10" db="EMBL/GenBank/DDBJ databases">
        <title>Draft genome sequence of Streptomyces bungoensis DSM 41781, type strain for the species Streptomyces bungoensis.</title>
        <authorList>
            <person name="Ruckert C."/>
            <person name="Winkler A."/>
            <person name="Kalinowski J."/>
            <person name="Kampfer P."/>
            <person name="Glaeser S."/>
        </authorList>
    </citation>
    <scope>NUCLEOTIDE SEQUENCE [LARGE SCALE GENOMIC DNA]</scope>
    <source>
        <strain evidence="3 4">DSM 41781</strain>
    </source>
</reference>
<keyword evidence="3" id="KW-0808">Transferase</keyword>
<dbReference type="Proteomes" id="UP000053024">
    <property type="component" value="Unassembled WGS sequence"/>
</dbReference>
<organism evidence="3 4">
    <name type="scientific">Streptomyces bungoensis</name>
    <dbReference type="NCBI Taxonomy" id="285568"/>
    <lineage>
        <taxon>Bacteria</taxon>
        <taxon>Bacillati</taxon>
        <taxon>Actinomycetota</taxon>
        <taxon>Actinomycetes</taxon>
        <taxon>Kitasatosporales</taxon>
        <taxon>Streptomycetaceae</taxon>
        <taxon>Streptomyces</taxon>
    </lineage>
</organism>
<protein>
    <submittedName>
        <fullName evidence="3">Sulfurtransferase</fullName>
    </submittedName>
</protein>
<evidence type="ECO:0000259" key="2">
    <source>
        <dbReference type="PROSITE" id="PS50206"/>
    </source>
</evidence>
<dbReference type="InterPro" id="IPR036873">
    <property type="entry name" value="Rhodanese-like_dom_sf"/>
</dbReference>
<dbReference type="InterPro" id="IPR052367">
    <property type="entry name" value="Thiosulfate_ST/Rhodanese-like"/>
</dbReference>
<dbReference type="OrthoDB" id="9800872at2"/>
<comment type="caution">
    <text evidence="3">The sequence shown here is derived from an EMBL/GenBank/DDBJ whole genome shotgun (WGS) entry which is preliminary data.</text>
</comment>
<accession>A0A101T1E1</accession>